<protein>
    <recommendedName>
        <fullName evidence="2">AAA+ ATPase domain-containing protein</fullName>
    </recommendedName>
</protein>
<dbReference type="InterPro" id="IPR056599">
    <property type="entry name" value="AAA_lid_fung"/>
</dbReference>
<organism evidence="3 4">
    <name type="scientific">Pseudoneurospora amorphoporcata</name>
    <dbReference type="NCBI Taxonomy" id="241081"/>
    <lineage>
        <taxon>Eukaryota</taxon>
        <taxon>Fungi</taxon>
        <taxon>Dikarya</taxon>
        <taxon>Ascomycota</taxon>
        <taxon>Pezizomycotina</taxon>
        <taxon>Sordariomycetes</taxon>
        <taxon>Sordariomycetidae</taxon>
        <taxon>Sordariales</taxon>
        <taxon>Sordariaceae</taxon>
        <taxon>Pseudoneurospora</taxon>
    </lineage>
</organism>
<proteinExistence type="predicted"/>
<dbReference type="InterPro" id="IPR054289">
    <property type="entry name" value="DUF7025"/>
</dbReference>
<feature type="compositionally biased region" description="Polar residues" evidence="1">
    <location>
        <begin position="17"/>
        <end position="56"/>
    </location>
</feature>
<feature type="domain" description="AAA+ ATPase" evidence="2">
    <location>
        <begin position="651"/>
        <end position="777"/>
    </location>
</feature>
<sequence>MTVTMQTPPASGGINGQPVTSPQLSDSGSNDATSAADSPTQSSQEAASTDGQIQDPASNSKDNNDNSASTVTEQSKPADETSKTESSQEPGTEDADEKWAAEKQVDLWCKITGESHYVLLKFGTWKCPICEQSLVKPEPKQKKSKEPDENASGPSDTNEGSNEFLYSVRYLDEAHVAIMTEEWKGPFNLAEARKDVMEKEPMFKVQTDLVTSIPHEKYRSGFDIKRIKEAGILNNANLSVKVNQIRLTIQSAALLNVIRKVVTYYPDVNLQAKTLDIATPYAVLWHHWPQFEEHLAHQHAYDNKDPGKHQLRHLLNFVKSANGKTVDKERIRHGEGMCTYDMLWLLYKPGKMVYVETYGRISAFVISRVKYKASVVPNQQEDTPPGYMLWLWCLDYDGSFVGRRPRSVYIPPFEGERRINELRVIPCENQDAEDEGKTREALIEDGRKWYRLLRGGQFYYSGRLLDDRQKEFKGRVYVDSASFYHNEGEPRVTEPSSEETSSERAWAATSKRQPILGISDMGQGLARCPCEECHGFRPHPPQGFPWTHYDLLDPVKNEDLELSGAEDPEHRYLLCGRKVFGFDLRSREWLMLDASFCEEAGSDEKAIDRLVMPEERKYLIKALIQKYSDTKDSSASDGGPWKADFIENKGEGQIFLLHGSPGVGKTFAECIAEYTGRPLLSLTCADIGINEIEMEKKLLKWFQLAEKWGAVMLIDEADVFLERRSNNDLRRNSLVSVFLRCVEYYRGVLFLTTNRVGQFDDAFMSRIHVIIHYKTLSPEDRRRIWQQFFDKLEEDRQDFGINDRARDYVLCEDDSAADSSNPMANMELNGREIRNAFQTAVALAEFRHKESLERGNKKNAGKKTTKGPVLDRKDFEQVCRMIQEFKGYLKALYGADEEDRAYHLKTRVPAYDY</sequence>
<dbReference type="Gene3D" id="3.40.50.300">
    <property type="entry name" value="P-loop containing nucleotide triphosphate hydrolases"/>
    <property type="match status" value="1"/>
</dbReference>
<dbReference type="Pfam" id="PF23232">
    <property type="entry name" value="AAA_lid_13"/>
    <property type="match status" value="1"/>
</dbReference>
<keyword evidence="4" id="KW-1185">Reference proteome</keyword>
<feature type="region of interest" description="Disordered" evidence="1">
    <location>
        <begin position="137"/>
        <end position="160"/>
    </location>
</feature>
<dbReference type="CDD" id="cd19481">
    <property type="entry name" value="RecA-like_protease"/>
    <property type="match status" value="1"/>
</dbReference>
<dbReference type="Pfam" id="PF00004">
    <property type="entry name" value="AAA"/>
    <property type="match status" value="1"/>
</dbReference>
<dbReference type="Pfam" id="PF22942">
    <property type="entry name" value="DUF7025"/>
    <property type="match status" value="1"/>
</dbReference>
<dbReference type="InterPro" id="IPR003593">
    <property type="entry name" value="AAA+_ATPase"/>
</dbReference>
<feature type="compositionally biased region" description="Low complexity" evidence="1">
    <location>
        <begin position="57"/>
        <end position="69"/>
    </location>
</feature>
<dbReference type="GO" id="GO:0005524">
    <property type="term" value="F:ATP binding"/>
    <property type="evidence" value="ECO:0007669"/>
    <property type="project" value="InterPro"/>
</dbReference>
<dbReference type="PANTHER" id="PTHR46411:SF4">
    <property type="entry name" value="AAA+ ATPASE DOMAIN-CONTAINING PROTEIN"/>
    <property type="match status" value="1"/>
</dbReference>
<reference evidence="3" key="2">
    <citation type="submission" date="2023-06" db="EMBL/GenBank/DDBJ databases">
        <authorList>
            <consortium name="Lawrence Berkeley National Laboratory"/>
            <person name="Mondo S.J."/>
            <person name="Hensen N."/>
            <person name="Bonometti L."/>
            <person name="Westerberg I."/>
            <person name="Brannstrom I.O."/>
            <person name="Guillou S."/>
            <person name="Cros-Aarteil S."/>
            <person name="Calhoun S."/>
            <person name="Haridas S."/>
            <person name="Kuo A."/>
            <person name="Pangilinan J."/>
            <person name="Riley R."/>
            <person name="Labutti K."/>
            <person name="Andreopoulos B."/>
            <person name="Lipzen A."/>
            <person name="Chen C."/>
            <person name="Yanf M."/>
            <person name="Daum C."/>
            <person name="Ng V."/>
            <person name="Clum A."/>
            <person name="Steindorff A."/>
            <person name="Ohm R."/>
            <person name="Martin F."/>
            <person name="Silar P."/>
            <person name="Natvig D."/>
            <person name="Lalanne C."/>
            <person name="Gautier V."/>
            <person name="Ament-Velasquez S.L."/>
            <person name="Kruys A."/>
            <person name="Hutchinson M.I."/>
            <person name="Powell A.J."/>
            <person name="Barry K."/>
            <person name="Miller A.N."/>
            <person name="Grigoriev I.V."/>
            <person name="Debuchy R."/>
            <person name="Gladieux P."/>
            <person name="Thoren M.H."/>
            <person name="Johannesson H."/>
        </authorList>
    </citation>
    <scope>NUCLEOTIDE SEQUENCE</scope>
    <source>
        <strain evidence="3">CBS 626.80</strain>
    </source>
</reference>
<dbReference type="Proteomes" id="UP001303222">
    <property type="component" value="Unassembled WGS sequence"/>
</dbReference>
<dbReference type="SMART" id="SM00382">
    <property type="entry name" value="AAA"/>
    <property type="match status" value="1"/>
</dbReference>
<dbReference type="GO" id="GO:0016887">
    <property type="term" value="F:ATP hydrolysis activity"/>
    <property type="evidence" value="ECO:0007669"/>
    <property type="project" value="InterPro"/>
</dbReference>
<name>A0AAN6NLU2_9PEZI</name>
<feature type="region of interest" description="Disordered" evidence="1">
    <location>
        <begin position="1"/>
        <end position="99"/>
    </location>
</feature>
<dbReference type="PANTHER" id="PTHR46411">
    <property type="entry name" value="FAMILY ATPASE, PUTATIVE-RELATED"/>
    <property type="match status" value="1"/>
</dbReference>
<dbReference type="SUPFAM" id="SSF52540">
    <property type="entry name" value="P-loop containing nucleoside triphosphate hydrolases"/>
    <property type="match status" value="1"/>
</dbReference>
<dbReference type="AlphaFoldDB" id="A0AAN6NLU2"/>
<feature type="compositionally biased region" description="Basic and acidic residues" evidence="1">
    <location>
        <begin position="137"/>
        <end position="148"/>
    </location>
</feature>
<evidence type="ECO:0000256" key="1">
    <source>
        <dbReference type="SAM" id="MobiDB-lite"/>
    </source>
</evidence>
<comment type="caution">
    <text evidence="3">The sequence shown here is derived from an EMBL/GenBank/DDBJ whole genome shotgun (WGS) entry which is preliminary data.</text>
</comment>
<dbReference type="InterPro" id="IPR003959">
    <property type="entry name" value="ATPase_AAA_core"/>
</dbReference>
<feature type="region of interest" description="Disordered" evidence="1">
    <location>
        <begin position="487"/>
        <end position="507"/>
    </location>
</feature>
<evidence type="ECO:0000313" key="3">
    <source>
        <dbReference type="EMBL" id="KAK3947203.1"/>
    </source>
</evidence>
<reference evidence="3" key="1">
    <citation type="journal article" date="2023" name="Mol. Phylogenet. Evol.">
        <title>Genome-scale phylogeny and comparative genomics of the fungal order Sordariales.</title>
        <authorList>
            <person name="Hensen N."/>
            <person name="Bonometti L."/>
            <person name="Westerberg I."/>
            <person name="Brannstrom I.O."/>
            <person name="Guillou S."/>
            <person name="Cros-Aarteil S."/>
            <person name="Calhoun S."/>
            <person name="Haridas S."/>
            <person name="Kuo A."/>
            <person name="Mondo S."/>
            <person name="Pangilinan J."/>
            <person name="Riley R."/>
            <person name="LaButti K."/>
            <person name="Andreopoulos B."/>
            <person name="Lipzen A."/>
            <person name="Chen C."/>
            <person name="Yan M."/>
            <person name="Daum C."/>
            <person name="Ng V."/>
            <person name="Clum A."/>
            <person name="Steindorff A."/>
            <person name="Ohm R.A."/>
            <person name="Martin F."/>
            <person name="Silar P."/>
            <person name="Natvig D.O."/>
            <person name="Lalanne C."/>
            <person name="Gautier V."/>
            <person name="Ament-Velasquez S.L."/>
            <person name="Kruys A."/>
            <person name="Hutchinson M.I."/>
            <person name="Powell A.J."/>
            <person name="Barry K."/>
            <person name="Miller A.N."/>
            <person name="Grigoriev I.V."/>
            <person name="Debuchy R."/>
            <person name="Gladieux P."/>
            <person name="Hiltunen Thoren M."/>
            <person name="Johannesson H."/>
        </authorList>
    </citation>
    <scope>NUCLEOTIDE SEQUENCE</scope>
    <source>
        <strain evidence="3">CBS 626.80</strain>
    </source>
</reference>
<accession>A0AAN6NLU2</accession>
<gene>
    <name evidence="3" type="ORF">QBC32DRAFT_355048</name>
</gene>
<dbReference type="InterPro" id="IPR027417">
    <property type="entry name" value="P-loop_NTPase"/>
</dbReference>
<dbReference type="EMBL" id="MU859390">
    <property type="protein sequence ID" value="KAK3947203.1"/>
    <property type="molecule type" value="Genomic_DNA"/>
</dbReference>
<evidence type="ECO:0000313" key="4">
    <source>
        <dbReference type="Proteomes" id="UP001303222"/>
    </source>
</evidence>
<evidence type="ECO:0000259" key="2">
    <source>
        <dbReference type="SMART" id="SM00382"/>
    </source>
</evidence>